<organism evidence="1">
    <name type="scientific">uncultured Pseudonocardia sp</name>
    <dbReference type="NCBI Taxonomy" id="211455"/>
    <lineage>
        <taxon>Bacteria</taxon>
        <taxon>Bacillati</taxon>
        <taxon>Actinomycetota</taxon>
        <taxon>Actinomycetes</taxon>
        <taxon>Pseudonocardiales</taxon>
        <taxon>Pseudonocardiaceae</taxon>
        <taxon>Pseudonocardia</taxon>
        <taxon>environmental samples</taxon>
    </lineage>
</organism>
<dbReference type="InterPro" id="IPR036388">
    <property type="entry name" value="WH-like_DNA-bd_sf"/>
</dbReference>
<dbReference type="Pfam" id="PF05331">
    <property type="entry name" value="DUF742"/>
    <property type="match status" value="1"/>
</dbReference>
<dbReference type="Gene3D" id="1.10.10.10">
    <property type="entry name" value="Winged helix-like DNA-binding domain superfamily/Winged helix DNA-binding domain"/>
    <property type="match status" value="1"/>
</dbReference>
<evidence type="ECO:0000313" key="1">
    <source>
        <dbReference type="EMBL" id="CAA9421421.1"/>
    </source>
</evidence>
<dbReference type="PANTHER" id="PTHR36221">
    <property type="entry name" value="DUF742 DOMAIN-CONTAINING PROTEIN"/>
    <property type="match status" value="1"/>
</dbReference>
<accession>A0A6J4PWC5</accession>
<dbReference type="PANTHER" id="PTHR36221:SF1">
    <property type="entry name" value="DUF742 DOMAIN-CONTAINING PROTEIN"/>
    <property type="match status" value="1"/>
</dbReference>
<dbReference type="AlphaFoldDB" id="A0A6J4PWC5"/>
<sequence length="120" mass="13182">MSRPEGDPEITLLRPYLLTSGRSQPVDQTIEIEAQVLTTRSAGRSTTELSFELRDIVALCRQPMSIAEVAARLGLHIGVARVLVADLVASGYVTLERPEVALNTNLDMIERVIRGLEAIR</sequence>
<proteinExistence type="predicted"/>
<protein>
    <submittedName>
        <fullName evidence="1">DUF742 protein, component of G-protein-coupled receptor (GPCR) system</fullName>
    </submittedName>
</protein>
<reference evidence="1" key="1">
    <citation type="submission" date="2020-02" db="EMBL/GenBank/DDBJ databases">
        <authorList>
            <person name="Meier V. D."/>
        </authorList>
    </citation>
    <scope>NUCLEOTIDE SEQUENCE</scope>
    <source>
        <strain evidence="1">AVDCRST_MAG66</strain>
    </source>
</reference>
<dbReference type="InterPro" id="IPR036390">
    <property type="entry name" value="WH_DNA-bd_sf"/>
</dbReference>
<keyword evidence="1" id="KW-0675">Receptor</keyword>
<dbReference type="EMBL" id="CADCUS010000393">
    <property type="protein sequence ID" value="CAA9421421.1"/>
    <property type="molecule type" value="Genomic_DNA"/>
</dbReference>
<dbReference type="SUPFAM" id="SSF46785">
    <property type="entry name" value="Winged helix' DNA-binding domain"/>
    <property type="match status" value="1"/>
</dbReference>
<gene>
    <name evidence="1" type="ORF">AVDCRST_MAG66-2690</name>
</gene>
<dbReference type="InterPro" id="IPR007995">
    <property type="entry name" value="DUF742"/>
</dbReference>
<name>A0A6J4PWC5_9PSEU</name>